<accession>A0A6I3I7C7</accession>
<dbReference type="AlphaFoldDB" id="A0A6I3I7C7"/>
<dbReference type="InterPro" id="IPR038318">
    <property type="entry name" value="KdpD_sf"/>
</dbReference>
<keyword evidence="8" id="KW-0547">Nucleotide-binding</keyword>
<sequence>MPRGSLRVYLGAAPGVGKTVAMLGEGVRRRDRGTDVVVGVVETHDRPYTAHMVGDLEVIPRVEVEHRGARMAEMDVDAILARRPVLVLVDELAHTNVPGSRHEKRWQDVKEILDAGIGVITTVNIQHLESLNDAVAGITGVRQRETVPDHVVRAADQIELVDMTPEALRRRLAHGNVYKREKVDAALANYFRPGNLAALRELALLWLADRVDERLTTYRREQGIQDTWATRERVLVALTGGDEGSTLLRTGARIASRGAGGELHAVYVDRADGLGGAPLPAVAEQRRLTESLGGTFHVVSGEDTAEAILELARAINATQIVLGTSRRPLWRRLLSPGVGESVVDGSGDIDVLMTTHHRAAIRRVDLGPGLSAGRVRLGWVLAVVAPLVLLGLLSFFPLAGGLPLQVLLYLLLTVVVAAVGGLWPALVAAVSSSLLINWFFTPPVRTLTISDPQSLAALLVFVAVALLVSAIVHTSVRRTAQALAARHESAVLVELSHSLLGATDQLGLLLDRARDMFHAEGAAIEHRDGEGEDAPWRVLEQTGDLGEAADRTKTVEPVDEDHRLVLVGRPVAARDSRLLAAFAAHAGAILTRRALRRSARTADELARDNRARTALLSAVSHDLRTPLAGIKAAVTGLRSTDVEFSPEDEAELLEAIEDGTDRLDALIGNLLDMSRIQTGALAVHPRDCAVGPVVAGAVATVSRPELVQVDDCEAEAHVDPGLLERVLGNLVENALRHGYGCPVTVSARADGHQVVLRVADSGPGADDATRERMFLPFQRYSDQRAEGVGLGLAIARGLTEAMHGTLEADDTPGGGLTMVVTLPAAGSRHTVEITGEEEGSVTA</sequence>
<dbReference type="GO" id="GO:0005524">
    <property type="term" value="F:ATP binding"/>
    <property type="evidence" value="ECO:0007669"/>
    <property type="project" value="UniProtKB-KW"/>
</dbReference>
<dbReference type="PROSITE" id="PS50109">
    <property type="entry name" value="HIS_KIN"/>
    <property type="match status" value="1"/>
</dbReference>
<dbReference type="FunFam" id="3.40.50.300:FF:000483">
    <property type="entry name" value="Sensor histidine kinase KdpD"/>
    <property type="match status" value="1"/>
</dbReference>
<dbReference type="SUPFAM" id="SSF47384">
    <property type="entry name" value="Homodimeric domain of signal transducing histidine kinase"/>
    <property type="match status" value="1"/>
</dbReference>
<keyword evidence="13 14" id="KW-0472">Membrane</keyword>
<dbReference type="Gene3D" id="3.30.565.10">
    <property type="entry name" value="Histidine kinase-like ATPase, C-terminal domain"/>
    <property type="match status" value="1"/>
</dbReference>
<dbReference type="RefSeq" id="WP_154593364.1">
    <property type="nucleotide sequence ID" value="NZ_WLVL01000037.1"/>
</dbReference>
<gene>
    <name evidence="16" type="ORF">GGG17_08805</name>
</gene>
<protein>
    <recommendedName>
        <fullName evidence="4">histidine kinase</fullName>
        <ecNumber evidence="4">2.7.13.3</ecNumber>
    </recommendedName>
</protein>
<reference evidence="16 17" key="1">
    <citation type="submission" date="2019-11" db="EMBL/GenBank/DDBJ databases">
        <title>Whole genome sequencing identifies a novel species of the genus Arsenicicoccus isolated from human blood.</title>
        <authorList>
            <person name="Jeong J.H."/>
            <person name="Kweon O.J."/>
            <person name="Kim H.R."/>
            <person name="Kim T.-H."/>
            <person name="Ha S.-M."/>
            <person name="Lee M.-K."/>
        </authorList>
    </citation>
    <scope>NUCLEOTIDE SEQUENCE [LARGE SCALE GENOMIC DNA]</scope>
    <source>
        <strain evidence="16 17">MKL-02</strain>
    </source>
</reference>
<dbReference type="EC" id="2.7.13.3" evidence="4"/>
<evidence type="ECO:0000259" key="15">
    <source>
        <dbReference type="PROSITE" id="PS50109"/>
    </source>
</evidence>
<dbReference type="FunFam" id="1.10.287.130:FF:000021">
    <property type="entry name" value="Sensor histidine kinase KdpD"/>
    <property type="match status" value="1"/>
</dbReference>
<feature type="domain" description="Histidine kinase" evidence="15">
    <location>
        <begin position="618"/>
        <end position="826"/>
    </location>
</feature>
<evidence type="ECO:0000256" key="12">
    <source>
        <dbReference type="ARBA" id="ARBA00023012"/>
    </source>
</evidence>
<dbReference type="GO" id="GO:0005886">
    <property type="term" value="C:plasma membrane"/>
    <property type="evidence" value="ECO:0007669"/>
    <property type="project" value="UniProtKB-SubCell"/>
</dbReference>
<dbReference type="InterPro" id="IPR036097">
    <property type="entry name" value="HisK_dim/P_sf"/>
</dbReference>
<dbReference type="GO" id="GO:0005737">
    <property type="term" value="C:cytoplasm"/>
    <property type="evidence" value="ECO:0007669"/>
    <property type="project" value="UniProtKB-ARBA"/>
</dbReference>
<evidence type="ECO:0000256" key="9">
    <source>
        <dbReference type="ARBA" id="ARBA00022777"/>
    </source>
</evidence>
<dbReference type="PANTHER" id="PTHR45569">
    <property type="entry name" value="SENSOR PROTEIN KDPD"/>
    <property type="match status" value="1"/>
</dbReference>
<keyword evidence="12" id="KW-0902">Two-component regulatory system</keyword>
<evidence type="ECO:0000256" key="14">
    <source>
        <dbReference type="SAM" id="Phobius"/>
    </source>
</evidence>
<dbReference type="InterPro" id="IPR004358">
    <property type="entry name" value="Sig_transdc_His_kin-like_C"/>
</dbReference>
<dbReference type="SMART" id="SM00388">
    <property type="entry name" value="HisKA"/>
    <property type="match status" value="1"/>
</dbReference>
<evidence type="ECO:0000256" key="3">
    <source>
        <dbReference type="ARBA" id="ARBA00004236"/>
    </source>
</evidence>
<dbReference type="InterPro" id="IPR014729">
    <property type="entry name" value="Rossmann-like_a/b/a_fold"/>
</dbReference>
<comment type="subcellular location">
    <subcellularLocation>
        <location evidence="3">Cell membrane</location>
    </subcellularLocation>
    <subcellularLocation>
        <location evidence="2">Membrane</location>
        <topology evidence="2">Multi-pass membrane protein</topology>
    </subcellularLocation>
</comment>
<evidence type="ECO:0000256" key="10">
    <source>
        <dbReference type="ARBA" id="ARBA00022840"/>
    </source>
</evidence>
<dbReference type="Pfam" id="PF02518">
    <property type="entry name" value="HATPase_c"/>
    <property type="match status" value="1"/>
</dbReference>
<dbReference type="InterPro" id="IPR052023">
    <property type="entry name" value="Histidine_kinase_KdpD"/>
</dbReference>
<keyword evidence="17" id="KW-1185">Reference proteome</keyword>
<dbReference type="InterPro" id="IPR003594">
    <property type="entry name" value="HATPase_dom"/>
</dbReference>
<dbReference type="InterPro" id="IPR003661">
    <property type="entry name" value="HisK_dim/P_dom"/>
</dbReference>
<feature type="transmembrane region" description="Helical" evidence="14">
    <location>
        <begin position="377"/>
        <end position="399"/>
    </location>
</feature>
<keyword evidence="10" id="KW-0067">ATP-binding</keyword>
<organism evidence="16 17">
    <name type="scientific">Arsenicicoccus cauae</name>
    <dbReference type="NCBI Taxonomy" id="2663847"/>
    <lineage>
        <taxon>Bacteria</taxon>
        <taxon>Bacillati</taxon>
        <taxon>Actinomycetota</taxon>
        <taxon>Actinomycetes</taxon>
        <taxon>Micrococcales</taxon>
        <taxon>Intrasporangiaceae</taxon>
        <taxon>Arsenicicoccus</taxon>
    </lineage>
</organism>
<keyword evidence="9" id="KW-0418">Kinase</keyword>
<feature type="transmembrane region" description="Helical" evidence="14">
    <location>
        <begin position="406"/>
        <end position="435"/>
    </location>
</feature>
<evidence type="ECO:0000256" key="8">
    <source>
        <dbReference type="ARBA" id="ARBA00022741"/>
    </source>
</evidence>
<evidence type="ECO:0000256" key="5">
    <source>
        <dbReference type="ARBA" id="ARBA00022553"/>
    </source>
</evidence>
<evidence type="ECO:0000256" key="1">
    <source>
        <dbReference type="ARBA" id="ARBA00000085"/>
    </source>
</evidence>
<evidence type="ECO:0000256" key="7">
    <source>
        <dbReference type="ARBA" id="ARBA00022692"/>
    </source>
</evidence>
<dbReference type="Gene3D" id="3.40.50.300">
    <property type="entry name" value="P-loop containing nucleotide triphosphate hydrolases"/>
    <property type="match status" value="1"/>
</dbReference>
<evidence type="ECO:0000256" key="6">
    <source>
        <dbReference type="ARBA" id="ARBA00022679"/>
    </source>
</evidence>
<dbReference type="EMBL" id="WLVL01000037">
    <property type="protein sequence ID" value="MTB72064.1"/>
    <property type="molecule type" value="Genomic_DNA"/>
</dbReference>
<dbReference type="Gene3D" id="3.40.50.620">
    <property type="entry name" value="HUPs"/>
    <property type="match status" value="1"/>
</dbReference>
<dbReference type="InterPro" id="IPR025201">
    <property type="entry name" value="KdpD_TM"/>
</dbReference>
<dbReference type="SUPFAM" id="SSF52402">
    <property type="entry name" value="Adenine nucleotide alpha hydrolases-like"/>
    <property type="match status" value="1"/>
</dbReference>
<keyword evidence="11 14" id="KW-1133">Transmembrane helix</keyword>
<proteinExistence type="predicted"/>
<dbReference type="Pfam" id="PF00512">
    <property type="entry name" value="HisKA"/>
    <property type="match status" value="1"/>
</dbReference>
<dbReference type="PANTHER" id="PTHR45569:SF1">
    <property type="entry name" value="SENSOR PROTEIN KDPD"/>
    <property type="match status" value="1"/>
</dbReference>
<dbReference type="Pfam" id="PF13493">
    <property type="entry name" value="DUF4118"/>
    <property type="match status" value="1"/>
</dbReference>
<evidence type="ECO:0000313" key="16">
    <source>
        <dbReference type="EMBL" id="MTB72064.1"/>
    </source>
</evidence>
<dbReference type="InterPro" id="IPR036890">
    <property type="entry name" value="HATPase_C_sf"/>
</dbReference>
<evidence type="ECO:0000256" key="13">
    <source>
        <dbReference type="ARBA" id="ARBA00023136"/>
    </source>
</evidence>
<evidence type="ECO:0000256" key="4">
    <source>
        <dbReference type="ARBA" id="ARBA00012438"/>
    </source>
</evidence>
<dbReference type="Pfam" id="PF02702">
    <property type="entry name" value="KdpD"/>
    <property type="match status" value="1"/>
</dbReference>
<dbReference type="InterPro" id="IPR005467">
    <property type="entry name" value="His_kinase_dom"/>
</dbReference>
<dbReference type="CDD" id="cd00082">
    <property type="entry name" value="HisKA"/>
    <property type="match status" value="1"/>
</dbReference>
<comment type="catalytic activity">
    <reaction evidence="1">
        <text>ATP + protein L-histidine = ADP + protein N-phospho-L-histidine.</text>
        <dbReference type="EC" id="2.7.13.3"/>
    </reaction>
</comment>
<dbReference type="Gene3D" id="1.20.120.620">
    <property type="entry name" value="Backbone structure of the membrane domain of e. Coli histidine kinase receptor kdpd"/>
    <property type="match status" value="1"/>
</dbReference>
<evidence type="ECO:0000256" key="2">
    <source>
        <dbReference type="ARBA" id="ARBA00004141"/>
    </source>
</evidence>
<dbReference type="PRINTS" id="PR00344">
    <property type="entry name" value="BCTRLSENSOR"/>
</dbReference>
<comment type="caution">
    <text evidence="16">The sequence shown here is derived from an EMBL/GenBank/DDBJ whole genome shotgun (WGS) entry which is preliminary data.</text>
</comment>
<dbReference type="InterPro" id="IPR006016">
    <property type="entry name" value="UspA"/>
</dbReference>
<keyword evidence="5" id="KW-0597">Phosphoprotein</keyword>
<dbReference type="Gene3D" id="1.10.287.130">
    <property type="match status" value="1"/>
</dbReference>
<evidence type="ECO:0000256" key="11">
    <source>
        <dbReference type="ARBA" id="ARBA00022989"/>
    </source>
</evidence>
<dbReference type="Proteomes" id="UP000431092">
    <property type="component" value="Unassembled WGS sequence"/>
</dbReference>
<dbReference type="GO" id="GO:0000155">
    <property type="term" value="F:phosphorelay sensor kinase activity"/>
    <property type="evidence" value="ECO:0007669"/>
    <property type="project" value="InterPro"/>
</dbReference>
<keyword evidence="6" id="KW-0808">Transferase</keyword>
<feature type="transmembrane region" description="Helical" evidence="14">
    <location>
        <begin position="455"/>
        <end position="476"/>
    </location>
</feature>
<evidence type="ECO:0000313" key="17">
    <source>
        <dbReference type="Proteomes" id="UP000431092"/>
    </source>
</evidence>
<name>A0A6I3I7C7_9MICO</name>
<dbReference type="SUPFAM" id="SSF55874">
    <property type="entry name" value="ATPase domain of HSP90 chaperone/DNA topoisomerase II/histidine kinase"/>
    <property type="match status" value="1"/>
</dbReference>
<dbReference type="InterPro" id="IPR027417">
    <property type="entry name" value="P-loop_NTPase"/>
</dbReference>
<keyword evidence="7 14" id="KW-0812">Transmembrane</keyword>
<dbReference type="InterPro" id="IPR003852">
    <property type="entry name" value="Sig_transdc_His_kinase_KdpD_N"/>
</dbReference>
<dbReference type="Pfam" id="PF00582">
    <property type="entry name" value="Usp"/>
    <property type="match status" value="1"/>
</dbReference>
<dbReference type="SMART" id="SM00387">
    <property type="entry name" value="HATPase_c"/>
    <property type="match status" value="1"/>
</dbReference>